<dbReference type="InterPro" id="IPR023214">
    <property type="entry name" value="HAD_sf"/>
</dbReference>
<dbReference type="EMBL" id="LR797502">
    <property type="protein sequence ID" value="CAB4221457.1"/>
    <property type="molecule type" value="Genomic_DNA"/>
</dbReference>
<dbReference type="EMBL" id="LR796758">
    <property type="protein sequence ID" value="CAB4163879.1"/>
    <property type="molecule type" value="Genomic_DNA"/>
</dbReference>
<dbReference type="EMBL" id="LR796776">
    <property type="protein sequence ID" value="CAB4165881.1"/>
    <property type="molecule type" value="Genomic_DNA"/>
</dbReference>
<dbReference type="SUPFAM" id="SSF56784">
    <property type="entry name" value="HAD-like"/>
    <property type="match status" value="1"/>
</dbReference>
<sequence>MDMKSKWKNHEMKDRVILSDCDGCLLDWEWAFNIWMQEHGFAEVPGSKLSYEMCVRYDISKDQVTKLIRIFNESAAIGFLPALRDAIYYVKRLHEEHGYRFHCITSLSKDVNAQRLREMNLGKLFGPTVFERVVCLDTGADKDQALAEYEGTGCVWIEDKIENALVGHDIGLRSMLIEHGHNFKYEHPHIKLVKNWKEIYERITEE</sequence>
<dbReference type="Gene3D" id="3.40.50.1000">
    <property type="entry name" value="HAD superfamily/HAD-like"/>
    <property type="match status" value="1"/>
</dbReference>
<accession>A0A6J5QQA1</accession>
<evidence type="ECO:0000313" key="2">
    <source>
        <dbReference type="EMBL" id="CAB4165881.1"/>
    </source>
</evidence>
<name>A0A6J5QQA1_9CAUD</name>
<organism evidence="3">
    <name type="scientific">uncultured Caudovirales phage</name>
    <dbReference type="NCBI Taxonomy" id="2100421"/>
    <lineage>
        <taxon>Viruses</taxon>
        <taxon>Duplodnaviria</taxon>
        <taxon>Heunggongvirae</taxon>
        <taxon>Uroviricota</taxon>
        <taxon>Caudoviricetes</taxon>
        <taxon>Peduoviridae</taxon>
        <taxon>Maltschvirus</taxon>
        <taxon>Maltschvirus maltsch</taxon>
    </lineage>
</organism>
<evidence type="ECO:0000313" key="4">
    <source>
        <dbReference type="EMBL" id="CAB4221457.1"/>
    </source>
</evidence>
<dbReference type="InterPro" id="IPR036412">
    <property type="entry name" value="HAD-like_sf"/>
</dbReference>
<evidence type="ECO:0000313" key="3">
    <source>
        <dbReference type="EMBL" id="CAB4186889.1"/>
    </source>
</evidence>
<dbReference type="EMBL" id="LR797099">
    <property type="protein sequence ID" value="CAB4186889.1"/>
    <property type="molecule type" value="Genomic_DNA"/>
</dbReference>
<evidence type="ECO:0000313" key="1">
    <source>
        <dbReference type="EMBL" id="CAB4163879.1"/>
    </source>
</evidence>
<protein>
    <submittedName>
        <fullName evidence="3">Uncharacterized protein</fullName>
    </submittedName>
</protein>
<gene>
    <name evidence="3" type="ORF">UFOVP1146_235</name>
    <name evidence="4" type="ORF">UFOVP1638_330</name>
    <name evidence="1" type="ORF">UFOVP812_148</name>
    <name evidence="2" type="ORF">UFOVP818_417</name>
</gene>
<reference evidence="3" key="1">
    <citation type="submission" date="2020-05" db="EMBL/GenBank/DDBJ databases">
        <authorList>
            <person name="Chiriac C."/>
            <person name="Salcher M."/>
            <person name="Ghai R."/>
            <person name="Kavagutti S V."/>
        </authorList>
    </citation>
    <scope>NUCLEOTIDE SEQUENCE</scope>
</reference>
<proteinExistence type="predicted"/>